<feature type="transmembrane region" description="Helical" evidence="8">
    <location>
        <begin position="343"/>
        <end position="364"/>
    </location>
</feature>
<evidence type="ECO:0000256" key="3">
    <source>
        <dbReference type="ARBA" id="ARBA00022448"/>
    </source>
</evidence>
<evidence type="ECO:0000313" key="9">
    <source>
        <dbReference type="EMBL" id="MDW0108760.1"/>
    </source>
</evidence>
<feature type="transmembrane region" description="Helical" evidence="8">
    <location>
        <begin position="257"/>
        <end position="277"/>
    </location>
</feature>
<feature type="transmembrane region" description="Helical" evidence="8">
    <location>
        <begin position="134"/>
        <end position="155"/>
    </location>
</feature>
<feature type="transmembrane region" description="Helical" evidence="8">
    <location>
        <begin position="314"/>
        <end position="331"/>
    </location>
</feature>
<feature type="transmembrane region" description="Helical" evidence="8">
    <location>
        <begin position="437"/>
        <end position="457"/>
    </location>
</feature>
<dbReference type="NCBIfam" id="TIGR00842">
    <property type="entry name" value="bcct"/>
    <property type="match status" value="1"/>
</dbReference>
<comment type="caution">
    <text evidence="9">The sequence shown here is derived from an EMBL/GenBank/DDBJ whole genome shotgun (WGS) entry which is preliminary data.</text>
</comment>
<dbReference type="RefSeq" id="WP_317933999.1">
    <property type="nucleotide sequence ID" value="NZ_JAUBDH010000001.1"/>
</dbReference>
<evidence type="ECO:0000256" key="4">
    <source>
        <dbReference type="ARBA" id="ARBA00022475"/>
    </source>
</evidence>
<evidence type="ECO:0000256" key="2">
    <source>
        <dbReference type="ARBA" id="ARBA00005658"/>
    </source>
</evidence>
<evidence type="ECO:0000313" key="10">
    <source>
        <dbReference type="Proteomes" id="UP001280629"/>
    </source>
</evidence>
<protein>
    <submittedName>
        <fullName evidence="9">BCCT family transporter</fullName>
    </submittedName>
</protein>
<proteinExistence type="inferred from homology"/>
<organism evidence="9 10">
    <name type="scientific">Sporosarcina aquimarina</name>
    <dbReference type="NCBI Taxonomy" id="114975"/>
    <lineage>
        <taxon>Bacteria</taxon>
        <taxon>Bacillati</taxon>
        <taxon>Bacillota</taxon>
        <taxon>Bacilli</taxon>
        <taxon>Bacillales</taxon>
        <taxon>Caryophanaceae</taxon>
        <taxon>Sporosarcina</taxon>
    </lineage>
</organism>
<dbReference type="PANTHER" id="PTHR30047:SF7">
    <property type="entry name" value="HIGH-AFFINITY CHOLINE TRANSPORT PROTEIN"/>
    <property type="match status" value="1"/>
</dbReference>
<evidence type="ECO:0000256" key="7">
    <source>
        <dbReference type="ARBA" id="ARBA00023136"/>
    </source>
</evidence>
<evidence type="ECO:0000256" key="1">
    <source>
        <dbReference type="ARBA" id="ARBA00004651"/>
    </source>
</evidence>
<feature type="transmembrane region" description="Helical" evidence="8">
    <location>
        <begin position="397"/>
        <end position="425"/>
    </location>
</feature>
<feature type="transmembrane region" description="Helical" evidence="8">
    <location>
        <begin position="7"/>
        <end position="24"/>
    </location>
</feature>
<dbReference type="InterPro" id="IPR000060">
    <property type="entry name" value="BCCT_transptr"/>
</dbReference>
<keyword evidence="6 8" id="KW-1133">Transmembrane helix</keyword>
<comment type="similarity">
    <text evidence="2">Belongs to the BCCT transporter (TC 2.A.15) family.</text>
</comment>
<comment type="subcellular location">
    <subcellularLocation>
        <location evidence="1">Cell membrane</location>
        <topology evidence="1">Multi-pass membrane protein</topology>
    </subcellularLocation>
</comment>
<evidence type="ECO:0000256" key="6">
    <source>
        <dbReference type="ARBA" id="ARBA00022989"/>
    </source>
</evidence>
<feature type="transmembrane region" description="Helical" evidence="8">
    <location>
        <begin position="463"/>
        <end position="484"/>
    </location>
</feature>
<evidence type="ECO:0000256" key="8">
    <source>
        <dbReference type="SAM" id="Phobius"/>
    </source>
</evidence>
<feature type="transmembrane region" description="Helical" evidence="8">
    <location>
        <begin position="185"/>
        <end position="204"/>
    </location>
</feature>
<keyword evidence="5 8" id="KW-0812">Transmembrane</keyword>
<keyword evidence="7 8" id="KW-0472">Membrane</keyword>
<feature type="transmembrane region" description="Helical" evidence="8">
    <location>
        <begin position="84"/>
        <end position="105"/>
    </location>
</feature>
<gene>
    <name evidence="9" type="ORF">QT716_01715</name>
</gene>
<reference evidence="9 10" key="1">
    <citation type="submission" date="2023-06" db="EMBL/GenBank/DDBJ databases">
        <title>Sporosarcina sp. nov., isolated from Korean traditional fermented seafood 'Jeotgal'.</title>
        <authorList>
            <person name="Yang A.-I."/>
            <person name="Shin N.-R."/>
        </authorList>
    </citation>
    <scope>NUCLEOTIDE SEQUENCE [LARGE SCALE GENOMIC DNA]</scope>
    <source>
        <strain evidence="9 10">KCTC3840</strain>
    </source>
</reference>
<feature type="transmembrane region" description="Helical" evidence="8">
    <location>
        <begin position="44"/>
        <end position="64"/>
    </location>
</feature>
<sequence>MKQVTSVFWYALIGCLALVVWGSVSPDTLENSTTAITSSIANLFGWYYLWLVAAIVVFCFYLIFSKFGHIKLGSKDTKPEFSLLSWFAMLFSAGMGIGVVFWSAAEPVTYAFKSAPVGEIGTDVAIKDSLKYTFLHWGISAWGIYAIVGLTLAYFKFHKNYPGLISSTMIPLFGEKRMTGVFGKIIDILAVLATVIGVAATLGFGSAQINGGLHYLFNTPNTFWMQLVILAISTVLFMISAWSGIGKGIKYLSTVNMGLAFILFLLLFIMGPTLYILNMFTNAFGSYVTDLVEMSFRSAPQNATSREWINNWTLFYWAFWISWAPFVGSFIARISKGRTIKEFLLGVLLVPSFVCFIFFAIFGASSLNIESKGLAILSDMPIETMTFGMLEQYPLGFFMSILTIIVIAIFFVTSADSATFVLGMFTTNGVSNPAQSVKLAWGIVQAAVAAVVVYFGGTQGLQNTVIISALPFSIIIILMTISFYKSVSAEVREEDSAVKGKS</sequence>
<feature type="transmembrane region" description="Helical" evidence="8">
    <location>
        <begin position="224"/>
        <end position="245"/>
    </location>
</feature>
<dbReference type="Proteomes" id="UP001280629">
    <property type="component" value="Unassembled WGS sequence"/>
</dbReference>
<dbReference type="EMBL" id="JAUBDH010000001">
    <property type="protein sequence ID" value="MDW0108760.1"/>
    <property type="molecule type" value="Genomic_DNA"/>
</dbReference>
<dbReference type="PANTHER" id="PTHR30047">
    <property type="entry name" value="HIGH-AFFINITY CHOLINE TRANSPORT PROTEIN-RELATED"/>
    <property type="match status" value="1"/>
</dbReference>
<accession>A0ABU4FXA5</accession>
<dbReference type="PROSITE" id="PS51257">
    <property type="entry name" value="PROKAR_LIPOPROTEIN"/>
    <property type="match status" value="1"/>
</dbReference>
<name>A0ABU4FXA5_9BACL</name>
<keyword evidence="4" id="KW-1003">Cell membrane</keyword>
<evidence type="ECO:0000256" key="5">
    <source>
        <dbReference type="ARBA" id="ARBA00022692"/>
    </source>
</evidence>
<keyword evidence="10" id="KW-1185">Reference proteome</keyword>
<keyword evidence="3" id="KW-0813">Transport</keyword>
<dbReference type="Pfam" id="PF02028">
    <property type="entry name" value="BCCT"/>
    <property type="match status" value="1"/>
</dbReference>